<feature type="transmembrane region" description="Helical" evidence="9">
    <location>
        <begin position="12"/>
        <end position="35"/>
    </location>
</feature>
<dbReference type="PANTHER" id="PTHR48022:SF20">
    <property type="entry name" value="MAJOR FACILITATOR SUPERFAMILY (MFS) PROFILE DOMAIN-CONTAINING PROTEIN-RELATED"/>
    <property type="match status" value="1"/>
</dbReference>
<dbReference type="SUPFAM" id="SSF103473">
    <property type="entry name" value="MFS general substrate transporter"/>
    <property type="match status" value="1"/>
</dbReference>
<name>A0A166W579_9AGAM</name>
<keyword evidence="4 9" id="KW-0812">Transmembrane</keyword>
<organism evidence="11 12">
    <name type="scientific">Athelia psychrophila</name>
    <dbReference type="NCBI Taxonomy" id="1759441"/>
    <lineage>
        <taxon>Eukaryota</taxon>
        <taxon>Fungi</taxon>
        <taxon>Dikarya</taxon>
        <taxon>Basidiomycota</taxon>
        <taxon>Agaricomycotina</taxon>
        <taxon>Agaricomycetes</taxon>
        <taxon>Agaricomycetidae</taxon>
        <taxon>Atheliales</taxon>
        <taxon>Atheliaceae</taxon>
        <taxon>Athelia</taxon>
    </lineage>
</organism>
<dbReference type="FunFam" id="1.20.1250.20:FF:000134">
    <property type="entry name" value="MFS sugar transporter protein"/>
    <property type="match status" value="1"/>
</dbReference>
<comment type="subcellular location">
    <subcellularLocation>
        <location evidence="1">Membrane</location>
        <topology evidence="1">Multi-pass membrane protein</topology>
    </subcellularLocation>
</comment>
<feature type="transmembrane region" description="Helical" evidence="9">
    <location>
        <begin position="318"/>
        <end position="338"/>
    </location>
</feature>
<dbReference type="AlphaFoldDB" id="A0A166W579"/>
<evidence type="ECO:0000256" key="6">
    <source>
        <dbReference type="ARBA" id="ARBA00023136"/>
    </source>
</evidence>
<dbReference type="InterPro" id="IPR050360">
    <property type="entry name" value="MFS_Sugar_Transporters"/>
</dbReference>
<feature type="transmembrane region" description="Helical" evidence="9">
    <location>
        <begin position="176"/>
        <end position="195"/>
    </location>
</feature>
<dbReference type="PROSITE" id="PS50850">
    <property type="entry name" value="MFS"/>
    <property type="match status" value="1"/>
</dbReference>
<dbReference type="PRINTS" id="PR00171">
    <property type="entry name" value="SUGRTRNSPORT"/>
</dbReference>
<feature type="transmembrane region" description="Helical" evidence="9">
    <location>
        <begin position="350"/>
        <end position="374"/>
    </location>
</feature>
<evidence type="ECO:0000256" key="1">
    <source>
        <dbReference type="ARBA" id="ARBA00004141"/>
    </source>
</evidence>
<proteinExistence type="inferred from homology"/>
<evidence type="ECO:0000256" key="3">
    <source>
        <dbReference type="ARBA" id="ARBA00022448"/>
    </source>
</evidence>
<comment type="similarity">
    <text evidence="2 8">Belongs to the major facilitator superfamily. Sugar transporter (TC 2.A.1.1) family.</text>
</comment>
<evidence type="ECO:0000256" key="9">
    <source>
        <dbReference type="SAM" id="Phobius"/>
    </source>
</evidence>
<dbReference type="STRING" id="436010.A0A166W579"/>
<reference evidence="11 12" key="1">
    <citation type="journal article" date="2016" name="Mol. Biol. Evol.">
        <title>Comparative Genomics of Early-Diverging Mushroom-Forming Fungi Provides Insights into the Origins of Lignocellulose Decay Capabilities.</title>
        <authorList>
            <person name="Nagy L.G."/>
            <person name="Riley R."/>
            <person name="Tritt A."/>
            <person name="Adam C."/>
            <person name="Daum C."/>
            <person name="Floudas D."/>
            <person name="Sun H."/>
            <person name="Yadav J.S."/>
            <person name="Pangilinan J."/>
            <person name="Larsson K.H."/>
            <person name="Matsuura K."/>
            <person name="Barry K."/>
            <person name="Labutti K."/>
            <person name="Kuo R."/>
            <person name="Ohm R.A."/>
            <person name="Bhattacharya S.S."/>
            <person name="Shirouzu T."/>
            <person name="Yoshinaga Y."/>
            <person name="Martin F.M."/>
            <person name="Grigoriev I.V."/>
            <person name="Hibbett D.S."/>
        </authorList>
    </citation>
    <scope>NUCLEOTIDE SEQUENCE [LARGE SCALE GENOMIC DNA]</scope>
    <source>
        <strain evidence="11 12">CBS 109695</strain>
    </source>
</reference>
<feature type="transmembrane region" description="Helical" evidence="9">
    <location>
        <begin position="290"/>
        <end position="311"/>
    </location>
</feature>
<comment type="catalytic activity">
    <reaction evidence="7">
        <text>myo-inositol(out) + H(+)(out) = myo-inositol(in) + H(+)(in)</text>
        <dbReference type="Rhea" id="RHEA:60364"/>
        <dbReference type="ChEBI" id="CHEBI:15378"/>
        <dbReference type="ChEBI" id="CHEBI:17268"/>
    </reaction>
</comment>
<dbReference type="GO" id="GO:0005351">
    <property type="term" value="F:carbohydrate:proton symporter activity"/>
    <property type="evidence" value="ECO:0007669"/>
    <property type="project" value="TreeGrafter"/>
</dbReference>
<protein>
    <submittedName>
        <fullName evidence="11">MFS transporter</fullName>
    </submittedName>
</protein>
<feature type="transmembrane region" description="Helical" evidence="9">
    <location>
        <begin position="55"/>
        <end position="75"/>
    </location>
</feature>
<keyword evidence="5 9" id="KW-1133">Transmembrane helix</keyword>
<keyword evidence="6 9" id="KW-0472">Membrane</keyword>
<dbReference type="PANTHER" id="PTHR48022">
    <property type="entry name" value="PLASTIDIC GLUCOSE TRANSPORTER 4"/>
    <property type="match status" value="1"/>
</dbReference>
<sequence length="523" mass="56166">MALKVTPLTRVWSYATLVCLVGALFGGDTGSIGSITQMPQFIAHFGPLSEFMRGFVVAVILIPSAVTGILAGSLSDRISRKYTIALGSLMFALGSAISCGAPNLATLIIARCIAGSGEGFFLSAATVYLCEICPKHQRGRVISCFQLFTCGAIASGFFVCYGSIKIQSSLSWRLPFAISTAIALLVALMVPFLPYSPRWLVTHGRGEEAQRVLDLVTGPEDEEERMELLAVPPSGEKAGWLDIFDKGVRGRTILGAFLNILQQLSGIDFVLYYAPLLFSQAGLDANTSSIIASGVTGVLLFTACGLGTFYVDKVGRRTMIIGGGICVATTQLCIGSMYASGAAYTPIGKWVVIALIELFTVTFAGSWALCVRLYTAEIQPSRTRAAASSFGQGTNQLVNTILALTSPAFLKASSFGPYFMYGSLVAVGTLIAYVYMPETIGRSLETIDTNFQGSVYAVQWSDILRPVPGIETLRNRRLNRNARRVVSTLSDENERPASHERFPMERLVSDDMFAIGLGKSAVE</sequence>
<keyword evidence="3 8" id="KW-0813">Transport</keyword>
<dbReference type="OrthoDB" id="5399138at2759"/>
<evidence type="ECO:0000313" key="12">
    <source>
        <dbReference type="Proteomes" id="UP000076532"/>
    </source>
</evidence>
<evidence type="ECO:0000256" key="8">
    <source>
        <dbReference type="RuleBase" id="RU003346"/>
    </source>
</evidence>
<evidence type="ECO:0000256" key="4">
    <source>
        <dbReference type="ARBA" id="ARBA00022692"/>
    </source>
</evidence>
<evidence type="ECO:0000313" key="11">
    <source>
        <dbReference type="EMBL" id="KZP33388.1"/>
    </source>
</evidence>
<dbReference type="Gene3D" id="1.20.1250.20">
    <property type="entry name" value="MFS general substrate transporter like domains"/>
    <property type="match status" value="1"/>
</dbReference>
<keyword evidence="12" id="KW-1185">Reference proteome</keyword>
<dbReference type="NCBIfam" id="TIGR00879">
    <property type="entry name" value="SP"/>
    <property type="match status" value="1"/>
</dbReference>
<dbReference type="Pfam" id="PF00083">
    <property type="entry name" value="Sugar_tr"/>
    <property type="match status" value="1"/>
</dbReference>
<feature type="transmembrane region" description="Helical" evidence="9">
    <location>
        <begin position="418"/>
        <end position="436"/>
    </location>
</feature>
<dbReference type="EMBL" id="KV417482">
    <property type="protein sequence ID" value="KZP33388.1"/>
    <property type="molecule type" value="Genomic_DNA"/>
</dbReference>
<feature type="transmembrane region" description="Helical" evidence="9">
    <location>
        <begin position="82"/>
        <end position="98"/>
    </location>
</feature>
<feature type="transmembrane region" description="Helical" evidence="9">
    <location>
        <begin position="104"/>
        <end position="129"/>
    </location>
</feature>
<gene>
    <name evidence="11" type="ORF">FIBSPDRAFT_1035975</name>
</gene>
<dbReference type="InterPro" id="IPR003663">
    <property type="entry name" value="Sugar/inositol_transpt"/>
</dbReference>
<feature type="domain" description="Major facilitator superfamily (MFS) profile" evidence="10">
    <location>
        <begin position="14"/>
        <end position="440"/>
    </location>
</feature>
<accession>A0A166W579</accession>
<feature type="transmembrane region" description="Helical" evidence="9">
    <location>
        <begin position="141"/>
        <end position="164"/>
    </location>
</feature>
<dbReference type="InterPro" id="IPR020846">
    <property type="entry name" value="MFS_dom"/>
</dbReference>
<dbReference type="InterPro" id="IPR036259">
    <property type="entry name" value="MFS_trans_sf"/>
</dbReference>
<dbReference type="GO" id="GO:0016020">
    <property type="term" value="C:membrane"/>
    <property type="evidence" value="ECO:0007669"/>
    <property type="project" value="UniProtKB-SubCell"/>
</dbReference>
<evidence type="ECO:0000259" key="10">
    <source>
        <dbReference type="PROSITE" id="PS50850"/>
    </source>
</evidence>
<dbReference type="InterPro" id="IPR005828">
    <property type="entry name" value="MFS_sugar_transport-like"/>
</dbReference>
<feature type="transmembrane region" description="Helical" evidence="9">
    <location>
        <begin position="256"/>
        <end position="278"/>
    </location>
</feature>
<dbReference type="Proteomes" id="UP000076532">
    <property type="component" value="Unassembled WGS sequence"/>
</dbReference>
<evidence type="ECO:0000256" key="7">
    <source>
        <dbReference type="ARBA" id="ARBA00049119"/>
    </source>
</evidence>
<evidence type="ECO:0000256" key="2">
    <source>
        <dbReference type="ARBA" id="ARBA00010992"/>
    </source>
</evidence>
<evidence type="ECO:0000256" key="5">
    <source>
        <dbReference type="ARBA" id="ARBA00022989"/>
    </source>
</evidence>